<comment type="cofactor">
    <cofactor evidence="1">
        <name>Mo-molybdopterin</name>
        <dbReference type="ChEBI" id="CHEBI:71302"/>
    </cofactor>
</comment>
<evidence type="ECO:0008006" key="9">
    <source>
        <dbReference type="Google" id="ProtNLM"/>
    </source>
</evidence>
<name>A0A9P8IGS9_9PEZI</name>
<evidence type="ECO:0000313" key="7">
    <source>
        <dbReference type="EMBL" id="KAH0553107.1"/>
    </source>
</evidence>
<dbReference type="GO" id="GO:0030151">
    <property type="term" value="F:molybdenum ion binding"/>
    <property type="evidence" value="ECO:0007669"/>
    <property type="project" value="InterPro"/>
</dbReference>
<evidence type="ECO:0000256" key="2">
    <source>
        <dbReference type="ARBA" id="ARBA00022505"/>
    </source>
</evidence>
<dbReference type="InterPro" id="IPR008335">
    <property type="entry name" value="Mopterin_OxRdtase_euk"/>
</dbReference>
<dbReference type="PANTHER" id="PTHR19372">
    <property type="entry name" value="SULFITE REDUCTASE"/>
    <property type="match status" value="1"/>
</dbReference>
<evidence type="ECO:0000259" key="5">
    <source>
        <dbReference type="Pfam" id="PF00174"/>
    </source>
</evidence>
<dbReference type="GO" id="GO:0006790">
    <property type="term" value="P:sulfur compound metabolic process"/>
    <property type="evidence" value="ECO:0007669"/>
    <property type="project" value="TreeGrafter"/>
</dbReference>
<dbReference type="InterPro" id="IPR005066">
    <property type="entry name" value="MoCF_OxRdtse_dimer"/>
</dbReference>
<organism evidence="7 8">
    <name type="scientific">Trichoglossum hirsutum</name>
    <dbReference type="NCBI Taxonomy" id="265104"/>
    <lineage>
        <taxon>Eukaryota</taxon>
        <taxon>Fungi</taxon>
        <taxon>Dikarya</taxon>
        <taxon>Ascomycota</taxon>
        <taxon>Pezizomycotina</taxon>
        <taxon>Geoglossomycetes</taxon>
        <taxon>Geoglossales</taxon>
        <taxon>Geoglossaceae</taxon>
        <taxon>Trichoglossum</taxon>
    </lineage>
</organism>
<reference evidence="7" key="1">
    <citation type="submission" date="2021-03" db="EMBL/GenBank/DDBJ databases">
        <title>Comparative genomics and phylogenomic investigation of the class Geoglossomycetes provide insights into ecological specialization and systematics.</title>
        <authorList>
            <person name="Melie T."/>
            <person name="Pirro S."/>
            <person name="Miller A.N."/>
            <person name="Quandt A."/>
        </authorList>
    </citation>
    <scope>NUCLEOTIDE SEQUENCE</scope>
    <source>
        <strain evidence="7">CAQ_001_2017</strain>
    </source>
</reference>
<dbReference type="GO" id="GO:0005739">
    <property type="term" value="C:mitochondrion"/>
    <property type="evidence" value="ECO:0007669"/>
    <property type="project" value="TreeGrafter"/>
</dbReference>
<keyword evidence="2" id="KW-0500">Molybdenum</keyword>
<accession>A0A9P8IGS9</accession>
<dbReference type="InterPro" id="IPR036374">
    <property type="entry name" value="OxRdtase_Mopterin-bd_sf"/>
</dbReference>
<protein>
    <recommendedName>
        <fullName evidence="9">Sulfite oxidase</fullName>
    </recommendedName>
</protein>
<dbReference type="PRINTS" id="PR00407">
    <property type="entry name" value="EUMOPTERIN"/>
</dbReference>
<evidence type="ECO:0000256" key="4">
    <source>
        <dbReference type="ARBA" id="ARBA00023002"/>
    </source>
</evidence>
<feature type="domain" description="Moybdenum cofactor oxidoreductase dimerisation" evidence="6">
    <location>
        <begin position="76"/>
        <end position="194"/>
    </location>
</feature>
<evidence type="ECO:0000256" key="3">
    <source>
        <dbReference type="ARBA" id="ARBA00022723"/>
    </source>
</evidence>
<dbReference type="SUPFAM" id="SSF56524">
    <property type="entry name" value="Oxidoreductase molybdopterin-binding domain"/>
    <property type="match status" value="1"/>
</dbReference>
<dbReference type="Pfam" id="PF03404">
    <property type="entry name" value="Mo-co_dimer"/>
    <property type="match status" value="1"/>
</dbReference>
<dbReference type="SUPFAM" id="SSF81296">
    <property type="entry name" value="E set domains"/>
    <property type="match status" value="1"/>
</dbReference>
<dbReference type="InterPro" id="IPR000572">
    <property type="entry name" value="OxRdtase_Mopterin-bd_dom"/>
</dbReference>
<proteinExistence type="predicted"/>
<dbReference type="EMBL" id="JAGHQM010001599">
    <property type="protein sequence ID" value="KAH0553107.1"/>
    <property type="molecule type" value="Genomic_DNA"/>
</dbReference>
<keyword evidence="3" id="KW-0479">Metal-binding</keyword>
<gene>
    <name evidence="7" type="ORF">GP486_006704</name>
</gene>
<sequence length="208" mass="22953">MSALDMNDQPLTPSHGFPVRLLAPGIAGARSVKWLDRITVQLTESPNYYQQLDYKILPPQATSRELAKIYWPLCPAIRGLPVNSVICVPATGETVVLPYEKKNMVEVKGYALPAADEGPVTKVEVSTDDGRTWTLATLDRGEKTGKWAWTLWHAEVTLAPGEAKRIVSRATDRGGNVQPEKAEWNFRGVAYNGWGEARDLKVVVGARK</sequence>
<dbReference type="GO" id="GO:0020037">
    <property type="term" value="F:heme binding"/>
    <property type="evidence" value="ECO:0007669"/>
    <property type="project" value="TreeGrafter"/>
</dbReference>
<keyword evidence="8" id="KW-1185">Reference proteome</keyword>
<evidence type="ECO:0000313" key="8">
    <source>
        <dbReference type="Proteomes" id="UP000750711"/>
    </source>
</evidence>
<dbReference type="PANTHER" id="PTHR19372:SF7">
    <property type="entry name" value="SULFITE OXIDASE, MITOCHONDRIAL"/>
    <property type="match status" value="1"/>
</dbReference>
<evidence type="ECO:0000259" key="6">
    <source>
        <dbReference type="Pfam" id="PF03404"/>
    </source>
</evidence>
<dbReference type="GO" id="GO:0008482">
    <property type="term" value="F:sulfite oxidase activity"/>
    <property type="evidence" value="ECO:0007669"/>
    <property type="project" value="TreeGrafter"/>
</dbReference>
<keyword evidence="4" id="KW-0560">Oxidoreductase</keyword>
<dbReference type="Gene3D" id="3.90.420.10">
    <property type="entry name" value="Oxidoreductase, molybdopterin-binding domain"/>
    <property type="match status" value="1"/>
</dbReference>
<dbReference type="InterPro" id="IPR014756">
    <property type="entry name" value="Ig_E-set"/>
</dbReference>
<dbReference type="GO" id="GO:0043546">
    <property type="term" value="F:molybdopterin cofactor binding"/>
    <property type="evidence" value="ECO:0007669"/>
    <property type="project" value="TreeGrafter"/>
</dbReference>
<evidence type="ECO:0000256" key="1">
    <source>
        <dbReference type="ARBA" id="ARBA00001924"/>
    </source>
</evidence>
<comment type="caution">
    <text evidence="7">The sequence shown here is derived from an EMBL/GenBank/DDBJ whole genome shotgun (WGS) entry which is preliminary data.</text>
</comment>
<feature type="domain" description="Oxidoreductase molybdopterin-binding" evidence="5">
    <location>
        <begin position="3"/>
        <end position="49"/>
    </location>
</feature>
<dbReference type="Pfam" id="PF00174">
    <property type="entry name" value="Oxidored_molyb"/>
    <property type="match status" value="1"/>
</dbReference>
<dbReference type="Gene3D" id="2.60.40.650">
    <property type="match status" value="1"/>
</dbReference>
<dbReference type="Proteomes" id="UP000750711">
    <property type="component" value="Unassembled WGS sequence"/>
</dbReference>
<dbReference type="AlphaFoldDB" id="A0A9P8IGS9"/>